<name>A0A0A9SMG0_ARUDO</name>
<dbReference type="AlphaFoldDB" id="A0A0A9SMG0"/>
<accession>A0A0A9SMG0</accession>
<reference evidence="1" key="1">
    <citation type="submission" date="2014-09" db="EMBL/GenBank/DDBJ databases">
        <authorList>
            <person name="Magalhaes I.L.F."/>
            <person name="Oliveira U."/>
            <person name="Santos F.R."/>
            <person name="Vidigal T.H.D.A."/>
            <person name="Brescovit A.D."/>
            <person name="Santos A.J."/>
        </authorList>
    </citation>
    <scope>NUCLEOTIDE SEQUENCE</scope>
    <source>
        <tissue evidence="1">Shoot tissue taken approximately 20 cm above the soil surface</tissue>
    </source>
</reference>
<reference evidence="1" key="2">
    <citation type="journal article" date="2015" name="Data Brief">
        <title>Shoot transcriptome of the giant reed, Arundo donax.</title>
        <authorList>
            <person name="Barrero R.A."/>
            <person name="Guerrero F.D."/>
            <person name="Moolhuijzen P."/>
            <person name="Goolsby J.A."/>
            <person name="Tidwell J."/>
            <person name="Bellgard S.E."/>
            <person name="Bellgard M.I."/>
        </authorList>
    </citation>
    <scope>NUCLEOTIDE SEQUENCE</scope>
    <source>
        <tissue evidence="1">Shoot tissue taken approximately 20 cm above the soil surface</tissue>
    </source>
</reference>
<evidence type="ECO:0000313" key="1">
    <source>
        <dbReference type="EMBL" id="JAD28549.1"/>
    </source>
</evidence>
<sequence>MHCSAIITYLIGLLCEHKSLTCSSNSKTVDSDVRPSAFCDC</sequence>
<proteinExistence type="predicted"/>
<protein>
    <submittedName>
        <fullName evidence="1">Uncharacterized protein</fullName>
    </submittedName>
</protein>
<dbReference type="EMBL" id="GBRH01269346">
    <property type="protein sequence ID" value="JAD28549.1"/>
    <property type="molecule type" value="Transcribed_RNA"/>
</dbReference>
<organism evidence="1">
    <name type="scientific">Arundo donax</name>
    <name type="common">Giant reed</name>
    <name type="synonym">Donax arundinaceus</name>
    <dbReference type="NCBI Taxonomy" id="35708"/>
    <lineage>
        <taxon>Eukaryota</taxon>
        <taxon>Viridiplantae</taxon>
        <taxon>Streptophyta</taxon>
        <taxon>Embryophyta</taxon>
        <taxon>Tracheophyta</taxon>
        <taxon>Spermatophyta</taxon>
        <taxon>Magnoliopsida</taxon>
        <taxon>Liliopsida</taxon>
        <taxon>Poales</taxon>
        <taxon>Poaceae</taxon>
        <taxon>PACMAD clade</taxon>
        <taxon>Arundinoideae</taxon>
        <taxon>Arundineae</taxon>
        <taxon>Arundo</taxon>
    </lineage>
</organism>